<accession>A0AAD8B7J3</accession>
<evidence type="ECO:0000313" key="2">
    <source>
        <dbReference type="EMBL" id="KAK0048833.1"/>
    </source>
</evidence>
<organism evidence="3 5">
    <name type="scientific">Biomphalaria pfeifferi</name>
    <name type="common">Bloodfluke planorb</name>
    <name type="synonym">Freshwater snail</name>
    <dbReference type="NCBI Taxonomy" id="112525"/>
    <lineage>
        <taxon>Eukaryota</taxon>
        <taxon>Metazoa</taxon>
        <taxon>Spiralia</taxon>
        <taxon>Lophotrochozoa</taxon>
        <taxon>Mollusca</taxon>
        <taxon>Gastropoda</taxon>
        <taxon>Heterobranchia</taxon>
        <taxon>Euthyneura</taxon>
        <taxon>Panpulmonata</taxon>
        <taxon>Hygrophila</taxon>
        <taxon>Lymnaeoidea</taxon>
        <taxon>Planorbidae</taxon>
        <taxon>Biomphalaria</taxon>
    </lineage>
</organism>
<evidence type="ECO:0000313" key="3">
    <source>
        <dbReference type="EMBL" id="KAK0048834.1"/>
    </source>
</evidence>
<name>A0AAD8B7J3_BIOPF</name>
<feature type="compositionally biased region" description="Basic and acidic residues" evidence="1">
    <location>
        <begin position="34"/>
        <end position="56"/>
    </location>
</feature>
<dbReference type="Proteomes" id="UP001233172">
    <property type="component" value="Unassembled WGS sequence"/>
</dbReference>
<evidence type="ECO:0000256" key="1">
    <source>
        <dbReference type="SAM" id="MobiDB-lite"/>
    </source>
</evidence>
<reference evidence="3" key="2">
    <citation type="submission" date="2023-04" db="EMBL/GenBank/DDBJ databases">
        <authorList>
            <person name="Bu L."/>
            <person name="Lu L."/>
            <person name="Laidemitt M.R."/>
            <person name="Zhang S.M."/>
            <person name="Mutuku M."/>
            <person name="Mkoji G."/>
            <person name="Steinauer M."/>
            <person name="Loker E.S."/>
        </authorList>
    </citation>
    <scope>NUCLEOTIDE SEQUENCE</scope>
    <source>
        <strain evidence="3">KasaAsao</strain>
        <tissue evidence="3">Whole Snail</tissue>
    </source>
</reference>
<comment type="caution">
    <text evidence="3">The sequence shown here is derived from an EMBL/GenBank/DDBJ whole genome shotgun (WGS) entry which is preliminary data.</text>
</comment>
<keyword evidence="5" id="KW-1185">Reference proteome</keyword>
<dbReference type="EMBL" id="JASAOG010000133">
    <property type="protein sequence ID" value="KAK0048835.1"/>
    <property type="molecule type" value="Genomic_DNA"/>
</dbReference>
<dbReference type="AlphaFoldDB" id="A0AAD8B7J3"/>
<reference evidence="3" key="1">
    <citation type="journal article" date="2023" name="PLoS Negl. Trop. Dis.">
        <title>A genome sequence for Biomphalaria pfeifferi, the major vector snail for the human-infecting parasite Schistosoma mansoni.</title>
        <authorList>
            <person name="Bu L."/>
            <person name="Lu L."/>
            <person name="Laidemitt M.R."/>
            <person name="Zhang S.M."/>
            <person name="Mutuku M."/>
            <person name="Mkoji G."/>
            <person name="Steinauer M."/>
            <person name="Loker E.S."/>
        </authorList>
    </citation>
    <scope>NUCLEOTIDE SEQUENCE</scope>
    <source>
        <strain evidence="3">KasaAsao</strain>
    </source>
</reference>
<evidence type="ECO:0000313" key="5">
    <source>
        <dbReference type="Proteomes" id="UP001233172"/>
    </source>
</evidence>
<feature type="non-terminal residue" evidence="3">
    <location>
        <position position="1"/>
    </location>
</feature>
<evidence type="ECO:0000313" key="4">
    <source>
        <dbReference type="EMBL" id="KAK0048835.1"/>
    </source>
</evidence>
<dbReference type="EMBL" id="JASAOG010000133">
    <property type="protein sequence ID" value="KAK0048834.1"/>
    <property type="molecule type" value="Genomic_DNA"/>
</dbReference>
<dbReference type="EMBL" id="JASAOG010000133">
    <property type="protein sequence ID" value="KAK0048833.1"/>
    <property type="molecule type" value="Genomic_DNA"/>
</dbReference>
<feature type="non-terminal residue" evidence="3">
    <location>
        <position position="56"/>
    </location>
</feature>
<proteinExistence type="predicted"/>
<feature type="region of interest" description="Disordered" evidence="1">
    <location>
        <begin position="24"/>
        <end position="56"/>
    </location>
</feature>
<protein>
    <submittedName>
        <fullName evidence="3">Zinc finger HIT domain-containing protein 1</fullName>
    </submittedName>
</protein>
<gene>
    <name evidence="2" type="ORF">Bpfe_021781</name>
    <name evidence="3" type="ORF">Bpfe_021782</name>
    <name evidence="4" type="ORF">Bpfe_021783</name>
</gene>
<sequence length="56" mass="6496">RIKDGQQLRVLDEAARRRRQRKALEALEEDNFSEDPHADLKMSKKAPKFDEGIDSS</sequence>